<feature type="non-terminal residue" evidence="2">
    <location>
        <position position="84"/>
    </location>
</feature>
<proteinExistence type="predicted"/>
<evidence type="ECO:0000313" key="2">
    <source>
        <dbReference type="EMBL" id="GFH15566.1"/>
    </source>
</evidence>
<organism evidence="2 3">
    <name type="scientific">Haematococcus lacustris</name>
    <name type="common">Green alga</name>
    <name type="synonym">Haematococcus pluvialis</name>
    <dbReference type="NCBI Taxonomy" id="44745"/>
    <lineage>
        <taxon>Eukaryota</taxon>
        <taxon>Viridiplantae</taxon>
        <taxon>Chlorophyta</taxon>
        <taxon>core chlorophytes</taxon>
        <taxon>Chlorophyceae</taxon>
        <taxon>CS clade</taxon>
        <taxon>Chlamydomonadales</taxon>
        <taxon>Haematococcaceae</taxon>
        <taxon>Haematococcus</taxon>
    </lineage>
</organism>
<feature type="compositionally biased region" description="Basic and acidic residues" evidence="1">
    <location>
        <begin position="56"/>
        <end position="66"/>
    </location>
</feature>
<keyword evidence="3" id="KW-1185">Reference proteome</keyword>
<feature type="region of interest" description="Disordered" evidence="1">
    <location>
        <begin position="38"/>
        <end position="84"/>
    </location>
</feature>
<dbReference type="AlphaFoldDB" id="A0A699Z8I8"/>
<evidence type="ECO:0000256" key="1">
    <source>
        <dbReference type="SAM" id="MobiDB-lite"/>
    </source>
</evidence>
<comment type="caution">
    <text evidence="2">The sequence shown here is derived from an EMBL/GenBank/DDBJ whole genome shotgun (WGS) entry which is preliminary data.</text>
</comment>
<name>A0A699Z8I8_HAELA</name>
<dbReference type="EMBL" id="BLLF01000868">
    <property type="protein sequence ID" value="GFH15566.1"/>
    <property type="molecule type" value="Genomic_DNA"/>
</dbReference>
<gene>
    <name evidence="2" type="ORF">HaLaN_11813</name>
</gene>
<feature type="compositionally biased region" description="Polar residues" evidence="1">
    <location>
        <begin position="38"/>
        <end position="55"/>
    </location>
</feature>
<protein>
    <submittedName>
        <fullName evidence="2">Uncharacterized protein</fullName>
    </submittedName>
</protein>
<feature type="non-terminal residue" evidence="2">
    <location>
        <position position="1"/>
    </location>
</feature>
<sequence length="84" mass="9458">MPKDGGRSQMLDTVTVHRSVIMSIEKELWKSLSLNSNASLETSQTTRSTALSSTMSRKENRREKAAPGKAPAVPREQWKTEQRQ</sequence>
<accession>A0A699Z8I8</accession>
<reference evidence="2 3" key="1">
    <citation type="submission" date="2020-02" db="EMBL/GenBank/DDBJ databases">
        <title>Draft genome sequence of Haematococcus lacustris strain NIES-144.</title>
        <authorList>
            <person name="Morimoto D."/>
            <person name="Nakagawa S."/>
            <person name="Yoshida T."/>
            <person name="Sawayama S."/>
        </authorList>
    </citation>
    <scope>NUCLEOTIDE SEQUENCE [LARGE SCALE GENOMIC DNA]</scope>
    <source>
        <strain evidence="2 3">NIES-144</strain>
    </source>
</reference>
<evidence type="ECO:0000313" key="3">
    <source>
        <dbReference type="Proteomes" id="UP000485058"/>
    </source>
</evidence>
<dbReference type="Proteomes" id="UP000485058">
    <property type="component" value="Unassembled WGS sequence"/>
</dbReference>